<evidence type="ECO:0000259" key="5">
    <source>
        <dbReference type="Pfam" id="PF03717"/>
    </source>
</evidence>
<dbReference type="GO" id="GO:0008658">
    <property type="term" value="F:penicillin binding"/>
    <property type="evidence" value="ECO:0007669"/>
    <property type="project" value="InterPro"/>
</dbReference>
<dbReference type="AlphaFoldDB" id="A0A3G8ZZH7"/>
<dbReference type="KEGG" id="nak:EH165_05355"/>
<dbReference type="Pfam" id="PF03717">
    <property type="entry name" value="PBP_dimer"/>
    <property type="match status" value="1"/>
</dbReference>
<dbReference type="Gene3D" id="3.40.710.10">
    <property type="entry name" value="DD-peptidase/beta-lactamase superfamily"/>
    <property type="match status" value="1"/>
</dbReference>
<organism evidence="6 7">
    <name type="scientific">Nakamurella antarctica</name>
    <dbReference type="NCBI Taxonomy" id="1902245"/>
    <lineage>
        <taxon>Bacteria</taxon>
        <taxon>Bacillati</taxon>
        <taxon>Actinomycetota</taxon>
        <taxon>Actinomycetes</taxon>
        <taxon>Nakamurellales</taxon>
        <taxon>Nakamurellaceae</taxon>
        <taxon>Nakamurella</taxon>
    </lineage>
</organism>
<evidence type="ECO:0000313" key="7">
    <source>
        <dbReference type="Proteomes" id="UP000268084"/>
    </source>
</evidence>
<dbReference type="EMBL" id="CP034170">
    <property type="protein sequence ID" value="AZI59416.1"/>
    <property type="molecule type" value="Genomic_DNA"/>
</dbReference>
<dbReference type="Gene3D" id="3.30.450.330">
    <property type="match status" value="1"/>
</dbReference>
<dbReference type="PANTHER" id="PTHR30627:SF1">
    <property type="entry name" value="PEPTIDOGLYCAN D,D-TRANSPEPTIDASE FTSI"/>
    <property type="match status" value="1"/>
</dbReference>
<reference evidence="6 7" key="2">
    <citation type="submission" date="2018-12" db="EMBL/GenBank/DDBJ databases">
        <title>Nakamurella antarcticus sp. nov., isolated from Antarctica South Shetland Islands soil.</title>
        <authorList>
            <person name="Peng F."/>
        </authorList>
    </citation>
    <scope>NUCLEOTIDE SEQUENCE [LARGE SCALE GENOMIC DNA]</scope>
    <source>
        <strain evidence="6 7">S14-144</strain>
    </source>
</reference>
<dbReference type="InterPro" id="IPR005311">
    <property type="entry name" value="PBP_dimer"/>
</dbReference>
<name>A0A3G8ZZH7_9ACTN</name>
<gene>
    <name evidence="6" type="ORF">EH165_05355</name>
</gene>
<comment type="subcellular location">
    <subcellularLocation>
        <location evidence="1">Membrane</location>
    </subcellularLocation>
</comment>
<dbReference type="InterPro" id="IPR001460">
    <property type="entry name" value="PCN-bd_Tpept"/>
</dbReference>
<dbReference type="OrthoDB" id="9789078at2"/>
<dbReference type="InterPro" id="IPR050515">
    <property type="entry name" value="Beta-lactam/transpept"/>
</dbReference>
<dbReference type="InterPro" id="IPR012338">
    <property type="entry name" value="Beta-lactam/transpept-like"/>
</dbReference>
<accession>A0A3G8ZZH7</accession>
<dbReference type="SUPFAM" id="SSF56601">
    <property type="entry name" value="beta-lactamase/transpeptidase-like"/>
    <property type="match status" value="1"/>
</dbReference>
<dbReference type="PANTHER" id="PTHR30627">
    <property type="entry name" value="PEPTIDOGLYCAN D,D-TRANSPEPTIDASE"/>
    <property type="match status" value="1"/>
</dbReference>
<evidence type="ECO:0000259" key="4">
    <source>
        <dbReference type="Pfam" id="PF00905"/>
    </source>
</evidence>
<dbReference type="Pfam" id="PF00905">
    <property type="entry name" value="Transpeptidase"/>
    <property type="match status" value="1"/>
</dbReference>
<proteinExistence type="inferred from homology"/>
<evidence type="ECO:0000313" key="6">
    <source>
        <dbReference type="EMBL" id="AZI59416.1"/>
    </source>
</evidence>
<dbReference type="InterPro" id="IPR036138">
    <property type="entry name" value="PBP_dimer_sf"/>
</dbReference>
<keyword evidence="3" id="KW-0472">Membrane</keyword>
<evidence type="ECO:0000256" key="2">
    <source>
        <dbReference type="ARBA" id="ARBA00007171"/>
    </source>
</evidence>
<evidence type="ECO:0000256" key="3">
    <source>
        <dbReference type="ARBA" id="ARBA00023136"/>
    </source>
</evidence>
<dbReference type="GO" id="GO:0071555">
    <property type="term" value="P:cell wall organization"/>
    <property type="evidence" value="ECO:0007669"/>
    <property type="project" value="TreeGrafter"/>
</dbReference>
<evidence type="ECO:0000256" key="1">
    <source>
        <dbReference type="ARBA" id="ARBA00004370"/>
    </source>
</evidence>
<comment type="similarity">
    <text evidence="2">Belongs to the transpeptidase family.</text>
</comment>
<dbReference type="GO" id="GO:0005886">
    <property type="term" value="C:plasma membrane"/>
    <property type="evidence" value="ECO:0007669"/>
    <property type="project" value="TreeGrafter"/>
</dbReference>
<protein>
    <submittedName>
        <fullName evidence="6">Penicillin-binding protein 2</fullName>
    </submittedName>
</protein>
<reference evidence="6 7" key="1">
    <citation type="submission" date="2018-11" db="EMBL/GenBank/DDBJ databases">
        <authorList>
            <person name="Da X."/>
        </authorList>
    </citation>
    <scope>NUCLEOTIDE SEQUENCE [LARGE SCALE GENOMIC DNA]</scope>
    <source>
        <strain evidence="6 7">S14-144</strain>
    </source>
</reference>
<dbReference type="SUPFAM" id="SSF56519">
    <property type="entry name" value="Penicillin binding protein dimerisation domain"/>
    <property type="match status" value="1"/>
</dbReference>
<feature type="domain" description="Penicillin-binding protein transpeptidase" evidence="4">
    <location>
        <begin position="234"/>
        <end position="538"/>
    </location>
</feature>
<dbReference type="Proteomes" id="UP000268084">
    <property type="component" value="Chromosome"/>
</dbReference>
<feature type="domain" description="Penicillin-binding protein dimerisation" evidence="5">
    <location>
        <begin position="36"/>
        <end position="191"/>
    </location>
</feature>
<sequence length="565" mass="59227">MLVAAIVKLTFVQGVSAAEYAAKAESQRADKITLFADRGAIVDRNGTPLAFTVEGRMIAARPALFVSDVQRHQVADILVAALGPAVSADAIMEQLLSGKKYVYLAKNLMPAQTDAIMADIRTVTKDQVNAVVTERQDIRQYPDGGVARSIVGNTGWDGHGTMGIEVMYDSVLSGTDGSRVADVDARGGVIPGTNRDEVPAKNGTDINTTMDADFQYQVQQYVTDYVAATGAKKGMAVVMDVKTGQVYSLAYSVAGQDPAHSVSNPVMSETFEPGSVNKVVTFAAALEAGLITPESVLQVDGDIKMGGITVHDAWKHGEIDMTATGILAKSSNVGTLMIAQKVGEAAFADELKKFGLGKKTGIELPGEEKGIVPEEGDSRWSSTTFANLPIGQGLTMTLVQLASMYQAIGNGGVRIPPTVIAGTTTNGVFTPAVAKPGVPVMSPATADTLRDMLRATTQDGDISHKGTAAGAAITGYQVGGKTGTAQQVDPETNQYSATKYNSTFAGLVPADNPRFAVAIMLDAPTMGKNAVPLFKDIAAYAMRAFDVPPSATPAPVYDLYKNYGG</sequence>
<keyword evidence="7" id="KW-1185">Reference proteome</keyword>
<dbReference type="Gene3D" id="3.90.1310.10">
    <property type="entry name" value="Penicillin-binding protein 2a (Domain 2)"/>
    <property type="match status" value="1"/>
</dbReference>